<protein>
    <submittedName>
        <fullName evidence="2">Uncharacterized protein</fullName>
    </submittedName>
</protein>
<dbReference type="STRING" id="402384.HM131_14585"/>
<keyword evidence="3" id="KW-1185">Reference proteome</keyword>
<gene>
    <name evidence="2" type="ORF">HM131_14585</name>
</gene>
<dbReference type="KEGG" id="hmn:HM131_14585"/>
<feature type="compositionally biased region" description="Basic and acidic residues" evidence="1">
    <location>
        <begin position="24"/>
        <end position="38"/>
    </location>
</feature>
<organism evidence="2 3">
    <name type="scientific">Halobacillus mangrovi</name>
    <dbReference type="NCBI Taxonomy" id="402384"/>
    <lineage>
        <taxon>Bacteria</taxon>
        <taxon>Bacillati</taxon>
        <taxon>Bacillota</taxon>
        <taxon>Bacilli</taxon>
        <taxon>Bacillales</taxon>
        <taxon>Bacillaceae</taxon>
        <taxon>Halobacillus</taxon>
    </lineage>
</organism>
<evidence type="ECO:0000256" key="1">
    <source>
        <dbReference type="SAM" id="MobiDB-lite"/>
    </source>
</evidence>
<proteinExistence type="predicted"/>
<sequence>MSEKRRVIKVDDLFIEAENVVIQPRRDDRHDRHRDNRFDPFFGGRRRRKDDDRDRDRESSSRDHRDESSDRRGGFRWF</sequence>
<evidence type="ECO:0000313" key="3">
    <source>
        <dbReference type="Proteomes" id="UP000192527"/>
    </source>
</evidence>
<dbReference type="Proteomes" id="UP000192527">
    <property type="component" value="Chromosome"/>
</dbReference>
<dbReference type="RefSeq" id="WP_085030461.1">
    <property type="nucleotide sequence ID" value="NZ_CP020772.1"/>
</dbReference>
<dbReference type="AlphaFoldDB" id="A0A1W5ZXK8"/>
<reference evidence="2 3" key="1">
    <citation type="submission" date="2017-04" db="EMBL/GenBank/DDBJ databases">
        <title>The whole genome sequencing and assembly of Halobacillus mangrovi strain.</title>
        <authorList>
            <person name="Lee S.-J."/>
            <person name="Park M.-K."/>
            <person name="Kim J.-Y."/>
            <person name="Lee Y.-J."/>
            <person name="Yi H."/>
            <person name="Bahn Y.-S."/>
            <person name="Kim J.F."/>
            <person name="Lee D.-W."/>
        </authorList>
    </citation>
    <scope>NUCLEOTIDE SEQUENCE [LARGE SCALE GENOMIC DNA]</scope>
    <source>
        <strain evidence="2 3">KTB 131</strain>
    </source>
</reference>
<dbReference type="EMBL" id="CP020772">
    <property type="protein sequence ID" value="ARI78000.1"/>
    <property type="molecule type" value="Genomic_DNA"/>
</dbReference>
<name>A0A1W5ZXK8_9BACI</name>
<evidence type="ECO:0000313" key="2">
    <source>
        <dbReference type="EMBL" id="ARI78000.1"/>
    </source>
</evidence>
<feature type="compositionally biased region" description="Basic and acidic residues" evidence="1">
    <location>
        <begin position="49"/>
        <end position="78"/>
    </location>
</feature>
<feature type="region of interest" description="Disordered" evidence="1">
    <location>
        <begin position="24"/>
        <end position="78"/>
    </location>
</feature>
<accession>A0A1W5ZXK8</accession>